<dbReference type="EMBL" id="RFLY01000019">
    <property type="protein sequence ID" value="RMH88637.1"/>
    <property type="molecule type" value="Genomic_DNA"/>
</dbReference>
<evidence type="ECO:0000259" key="2">
    <source>
        <dbReference type="Pfam" id="PF00561"/>
    </source>
</evidence>
<dbReference type="GO" id="GO:0004414">
    <property type="term" value="F:homoserine O-acetyltransferase activity"/>
    <property type="evidence" value="ECO:0007669"/>
    <property type="project" value="TreeGrafter"/>
</dbReference>
<dbReference type="GO" id="GO:0008899">
    <property type="term" value="F:homoserine O-succinyltransferase activity"/>
    <property type="evidence" value="ECO:0007669"/>
    <property type="project" value="UniProtKB-EC"/>
</dbReference>
<keyword evidence="1 3" id="KW-0808">Transferase</keyword>
<dbReference type="RefSeq" id="WP_122102339.1">
    <property type="nucleotide sequence ID" value="NZ_RFLY01000019.1"/>
</dbReference>
<comment type="caution">
    <text evidence="3">The sequence shown here is derived from an EMBL/GenBank/DDBJ whole genome shotgun (WGS) entry which is preliminary data.</text>
</comment>
<dbReference type="AlphaFoldDB" id="A0A3M2HR12"/>
<dbReference type="InterPro" id="IPR029058">
    <property type="entry name" value="AB_hydrolase_fold"/>
</dbReference>
<proteinExistence type="predicted"/>
<dbReference type="GO" id="GO:0009086">
    <property type="term" value="P:methionine biosynthetic process"/>
    <property type="evidence" value="ECO:0007669"/>
    <property type="project" value="TreeGrafter"/>
</dbReference>
<dbReference type="OrthoDB" id="9800754at2"/>
<dbReference type="InterPro" id="IPR008220">
    <property type="entry name" value="HAT_MetX-like"/>
</dbReference>
<keyword evidence="4" id="KW-1185">Reference proteome</keyword>
<dbReference type="PANTHER" id="PTHR32268">
    <property type="entry name" value="HOMOSERINE O-ACETYLTRANSFERASE"/>
    <property type="match status" value="1"/>
</dbReference>
<dbReference type="GO" id="GO:0009092">
    <property type="term" value="P:homoserine metabolic process"/>
    <property type="evidence" value="ECO:0007669"/>
    <property type="project" value="TreeGrafter"/>
</dbReference>
<reference evidence="3 4" key="1">
    <citation type="submission" date="2018-10" db="EMBL/GenBank/DDBJ databases">
        <title>Proposal of Lysobacter pythonis sp. nov. isolated from royal pythons (Python regius).</title>
        <authorList>
            <person name="Hans-Juergen B."/>
            <person name="Huptas C."/>
            <person name="Sandra B."/>
            <person name="Igor L."/>
            <person name="Joachim S."/>
            <person name="Siegfried S."/>
            <person name="Mareike W."/>
            <person name="Peter K."/>
        </authorList>
    </citation>
    <scope>NUCLEOTIDE SEQUENCE [LARGE SCALE GENOMIC DNA]</scope>
    <source>
        <strain evidence="3 4">4284/11</strain>
    </source>
</reference>
<gene>
    <name evidence="3" type="ORF">EBB59_11650</name>
</gene>
<dbReference type="SUPFAM" id="SSF53474">
    <property type="entry name" value="alpha/beta-Hydrolases"/>
    <property type="match status" value="1"/>
</dbReference>
<dbReference type="Gene3D" id="3.40.50.1820">
    <property type="entry name" value="alpha/beta hydrolase"/>
    <property type="match status" value="1"/>
</dbReference>
<protein>
    <submittedName>
        <fullName evidence="3">Homoserine O-succinyltransferase</fullName>
        <ecNumber evidence="3">2.3.1.46</ecNumber>
    </submittedName>
</protein>
<organism evidence="3 4">
    <name type="scientific">Solilutibacter pythonis</name>
    <dbReference type="NCBI Taxonomy" id="2483112"/>
    <lineage>
        <taxon>Bacteria</taxon>
        <taxon>Pseudomonadati</taxon>
        <taxon>Pseudomonadota</taxon>
        <taxon>Gammaproteobacteria</taxon>
        <taxon>Lysobacterales</taxon>
        <taxon>Lysobacteraceae</taxon>
        <taxon>Solilutibacter</taxon>
    </lineage>
</organism>
<dbReference type="PANTHER" id="PTHR32268:SF11">
    <property type="entry name" value="HOMOSERINE O-ACETYLTRANSFERASE"/>
    <property type="match status" value="1"/>
</dbReference>
<keyword evidence="3" id="KW-0012">Acyltransferase</keyword>
<dbReference type="InterPro" id="IPR000073">
    <property type="entry name" value="AB_hydrolase_1"/>
</dbReference>
<accession>A0A3M2HR12</accession>
<feature type="domain" description="AB hydrolase-1" evidence="2">
    <location>
        <begin position="63"/>
        <end position="315"/>
    </location>
</feature>
<evidence type="ECO:0000256" key="1">
    <source>
        <dbReference type="ARBA" id="ARBA00022679"/>
    </source>
</evidence>
<name>A0A3M2HR12_9GAMM</name>
<dbReference type="NCBIfam" id="NF006449">
    <property type="entry name" value="PRK08775.1"/>
    <property type="match status" value="1"/>
</dbReference>
<evidence type="ECO:0000313" key="3">
    <source>
        <dbReference type="EMBL" id="RMH88637.1"/>
    </source>
</evidence>
<dbReference type="Pfam" id="PF00561">
    <property type="entry name" value="Abhydrolase_1"/>
    <property type="match status" value="1"/>
</dbReference>
<dbReference type="Proteomes" id="UP000275012">
    <property type="component" value="Unassembled WGS sequence"/>
</dbReference>
<evidence type="ECO:0000313" key="4">
    <source>
        <dbReference type="Proteomes" id="UP000275012"/>
    </source>
</evidence>
<sequence>MSLVAASFDSSHDEAACRFVGAAAAEPLALRGVHRCRLALRHAGERDVAIRWELSGPADAPLLIVAGGISAHRHVIANELDAAPGWWQAQAGLLGRHRVLAIDWLGDGDGLDVAIDSADQADALAAVIAALDLPRAHAFIGASYGAMVGLHFAACHAGKLGALVAISGGHRPHPWSSALRSVQRKIVTLGDDGAGLALARQLAMLSYRTPAEFAERFAAPVELREARAVCPAEDYLESCGQRVLARFDAASYVRLSQSIDLHRIEPERVRVPLSVIAVDSDLLVPREDLAELAVRAPDAWLQVIASRYGHDAFLKETTAISAALTAALDA</sequence>
<dbReference type="EC" id="2.3.1.46" evidence="3"/>